<dbReference type="CDD" id="cd17535">
    <property type="entry name" value="REC_NarL-like"/>
    <property type="match status" value="1"/>
</dbReference>
<feature type="domain" description="HTH luxR-type" evidence="4">
    <location>
        <begin position="140"/>
        <end position="205"/>
    </location>
</feature>
<sequence length="221" mass="25891">MIRIAIVDDHRLFRQNFSNVFSKIEDIEVLFDCSNGIELLEKLKRISVDIVFLDISMPIMDGYQVASLLEKNHPNVKVLILTSFCDDRSIKRMLKYNISGYLTKNISFSKLKEAIYCVYTNGVYYDIEIQDTVSKVKEQKDSEEVVFTSKEIELIKLYAMQFTLSEIADKLNLSPRTIEKMKENLMDRTGSSNFIGVILYALRWHYIEDIDEKENKERKTR</sequence>
<dbReference type="InterPro" id="IPR011006">
    <property type="entry name" value="CheY-like_superfamily"/>
</dbReference>
<dbReference type="GO" id="GO:0003677">
    <property type="term" value="F:DNA binding"/>
    <property type="evidence" value="ECO:0007669"/>
    <property type="project" value="UniProtKB-KW"/>
</dbReference>
<proteinExistence type="predicted"/>
<evidence type="ECO:0000313" key="7">
    <source>
        <dbReference type="Proteomes" id="UP000183496"/>
    </source>
</evidence>
<dbReference type="PROSITE" id="PS50110">
    <property type="entry name" value="RESPONSE_REGULATORY"/>
    <property type="match status" value="1"/>
</dbReference>
<keyword evidence="2" id="KW-0238">DNA-binding</keyword>
<dbReference type="InterPro" id="IPR016032">
    <property type="entry name" value="Sig_transdc_resp-reg_C-effctor"/>
</dbReference>
<keyword evidence="1 3" id="KW-0597">Phosphoprotein</keyword>
<evidence type="ECO:0000259" key="5">
    <source>
        <dbReference type="PROSITE" id="PS50110"/>
    </source>
</evidence>
<dbReference type="PROSITE" id="PS50043">
    <property type="entry name" value="HTH_LUXR_2"/>
    <property type="match status" value="1"/>
</dbReference>
<dbReference type="RefSeq" id="WP_041890434.1">
    <property type="nucleotide sequence ID" value="NZ_CP010817.1"/>
</dbReference>
<dbReference type="InterPro" id="IPR058245">
    <property type="entry name" value="NreC/VraR/RcsB-like_REC"/>
</dbReference>
<organism evidence="6 7">
    <name type="scientific">Myroides profundi</name>
    <dbReference type="NCBI Taxonomy" id="480520"/>
    <lineage>
        <taxon>Bacteria</taxon>
        <taxon>Pseudomonadati</taxon>
        <taxon>Bacteroidota</taxon>
        <taxon>Flavobacteriia</taxon>
        <taxon>Flavobacteriales</taxon>
        <taxon>Flavobacteriaceae</taxon>
        <taxon>Myroides</taxon>
    </lineage>
</organism>
<dbReference type="InterPro" id="IPR001789">
    <property type="entry name" value="Sig_transdc_resp-reg_receiver"/>
</dbReference>
<feature type="modified residue" description="4-aspartylphosphate" evidence="3">
    <location>
        <position position="54"/>
    </location>
</feature>
<dbReference type="AlphaFoldDB" id="A0AAJ4W6W6"/>
<evidence type="ECO:0000259" key="4">
    <source>
        <dbReference type="PROSITE" id="PS50043"/>
    </source>
</evidence>
<gene>
    <name evidence="6" type="ORF">SAMN04488089_12024</name>
</gene>
<dbReference type="SMART" id="SM00421">
    <property type="entry name" value="HTH_LUXR"/>
    <property type="match status" value="1"/>
</dbReference>
<accession>A0AAJ4W6W6</accession>
<dbReference type="GO" id="GO:0006355">
    <property type="term" value="P:regulation of DNA-templated transcription"/>
    <property type="evidence" value="ECO:0007669"/>
    <property type="project" value="InterPro"/>
</dbReference>
<evidence type="ECO:0000313" key="6">
    <source>
        <dbReference type="EMBL" id="SER58454.1"/>
    </source>
</evidence>
<dbReference type="Pfam" id="PF00196">
    <property type="entry name" value="GerE"/>
    <property type="match status" value="1"/>
</dbReference>
<evidence type="ECO:0000256" key="2">
    <source>
        <dbReference type="ARBA" id="ARBA00023125"/>
    </source>
</evidence>
<dbReference type="PANTHER" id="PTHR45566">
    <property type="entry name" value="HTH-TYPE TRANSCRIPTIONAL REGULATOR YHJB-RELATED"/>
    <property type="match status" value="1"/>
</dbReference>
<dbReference type="InterPro" id="IPR051015">
    <property type="entry name" value="EvgA-like"/>
</dbReference>
<dbReference type="SUPFAM" id="SSF46894">
    <property type="entry name" value="C-terminal effector domain of the bipartite response regulators"/>
    <property type="match status" value="1"/>
</dbReference>
<dbReference type="SMART" id="SM00448">
    <property type="entry name" value="REC"/>
    <property type="match status" value="1"/>
</dbReference>
<dbReference type="Pfam" id="PF00072">
    <property type="entry name" value="Response_reg"/>
    <property type="match status" value="1"/>
</dbReference>
<comment type="caution">
    <text evidence="6">The sequence shown here is derived from an EMBL/GenBank/DDBJ whole genome shotgun (WGS) entry which is preliminary data.</text>
</comment>
<dbReference type="EMBL" id="FOFY01000020">
    <property type="protein sequence ID" value="SER58454.1"/>
    <property type="molecule type" value="Genomic_DNA"/>
</dbReference>
<evidence type="ECO:0000256" key="3">
    <source>
        <dbReference type="PROSITE-ProRule" id="PRU00169"/>
    </source>
</evidence>
<keyword evidence="7" id="KW-1185">Reference proteome</keyword>
<dbReference type="PANTHER" id="PTHR45566:SF2">
    <property type="entry name" value="NARL SUBFAMILY"/>
    <property type="match status" value="1"/>
</dbReference>
<dbReference type="KEGG" id="mpw:MPR_1298"/>
<dbReference type="GO" id="GO:0000160">
    <property type="term" value="P:phosphorelay signal transduction system"/>
    <property type="evidence" value="ECO:0007669"/>
    <property type="project" value="InterPro"/>
</dbReference>
<protein>
    <submittedName>
        <fullName evidence="6">Two component transcriptional regulator, LuxR family</fullName>
    </submittedName>
</protein>
<feature type="domain" description="Response regulatory" evidence="5">
    <location>
        <begin position="3"/>
        <end position="119"/>
    </location>
</feature>
<reference evidence="6 7" key="1">
    <citation type="submission" date="2016-10" db="EMBL/GenBank/DDBJ databases">
        <authorList>
            <person name="Varghese N."/>
            <person name="Submissions S."/>
        </authorList>
    </citation>
    <scope>NUCLEOTIDE SEQUENCE [LARGE SCALE GENOMIC DNA]</scope>
    <source>
        <strain evidence="7">DSM 19823 / KCTC 23066 / CCTCC M 208030 / D25</strain>
    </source>
</reference>
<dbReference type="Gene3D" id="3.40.50.2300">
    <property type="match status" value="1"/>
</dbReference>
<name>A0AAJ4W6W6_MYRPR</name>
<dbReference type="InterPro" id="IPR000792">
    <property type="entry name" value="Tscrpt_reg_LuxR_C"/>
</dbReference>
<evidence type="ECO:0000256" key="1">
    <source>
        <dbReference type="ARBA" id="ARBA00022553"/>
    </source>
</evidence>
<dbReference type="SUPFAM" id="SSF52172">
    <property type="entry name" value="CheY-like"/>
    <property type="match status" value="1"/>
</dbReference>
<dbReference type="Proteomes" id="UP000183496">
    <property type="component" value="Unassembled WGS sequence"/>
</dbReference>